<dbReference type="InterPro" id="IPR008979">
    <property type="entry name" value="Galactose-bd-like_sf"/>
</dbReference>
<feature type="domain" description="EGF-like" evidence="2">
    <location>
        <begin position="256"/>
        <end position="288"/>
    </location>
</feature>
<feature type="domain" description="EGF-like" evidence="2">
    <location>
        <begin position="206"/>
        <end position="254"/>
    </location>
</feature>
<dbReference type="SMART" id="SM00181">
    <property type="entry name" value="EGF"/>
    <property type="match status" value="6"/>
</dbReference>
<dbReference type="Gene3D" id="2.170.300.10">
    <property type="entry name" value="Tie2 ligand-binding domain superfamily"/>
    <property type="match status" value="2"/>
</dbReference>
<dbReference type="GO" id="GO:0005044">
    <property type="term" value="F:scavenger receptor activity"/>
    <property type="evidence" value="ECO:0007669"/>
    <property type="project" value="InterPro"/>
</dbReference>
<feature type="domain" description="EGF-like" evidence="2">
    <location>
        <begin position="488"/>
        <end position="518"/>
    </location>
</feature>
<feature type="domain" description="EGF-like" evidence="2">
    <location>
        <begin position="622"/>
        <end position="657"/>
    </location>
</feature>
<name>K1QK37_MAGGI</name>
<feature type="domain" description="EGF-like" evidence="2">
    <location>
        <begin position="529"/>
        <end position="577"/>
    </location>
</feature>
<dbReference type="HOGENOM" id="CLU_321123_0_0_1"/>
<protein>
    <submittedName>
        <fullName evidence="3">Multiple epidermal growth factor-like domains 6</fullName>
    </submittedName>
</protein>
<gene>
    <name evidence="3" type="ORF">CGI_10008917</name>
</gene>
<feature type="domain" description="EGF-like" evidence="2">
    <location>
        <begin position="161"/>
        <end position="195"/>
    </location>
</feature>
<dbReference type="PANTHER" id="PTHR24043">
    <property type="entry name" value="SCAVENGER RECEPTOR CLASS F"/>
    <property type="match status" value="1"/>
</dbReference>
<dbReference type="Gene3D" id="2.60.120.260">
    <property type="entry name" value="Galactose-binding domain-like"/>
    <property type="match status" value="4"/>
</dbReference>
<dbReference type="SUPFAM" id="SSF49785">
    <property type="entry name" value="Galactose-binding domain-like"/>
    <property type="match status" value="2"/>
</dbReference>
<evidence type="ECO:0000256" key="1">
    <source>
        <dbReference type="ARBA" id="ARBA00022536"/>
    </source>
</evidence>
<dbReference type="InParanoid" id="K1QK37"/>
<dbReference type="EMBL" id="JH817721">
    <property type="protein sequence ID" value="EKC34173.1"/>
    <property type="molecule type" value="Genomic_DNA"/>
</dbReference>
<dbReference type="InterPro" id="IPR000742">
    <property type="entry name" value="EGF"/>
</dbReference>
<keyword evidence="1" id="KW-0245">EGF-like domain</keyword>
<dbReference type="PANTHER" id="PTHR24043:SF8">
    <property type="entry name" value="EGF-LIKE DOMAIN-CONTAINING PROTEIN"/>
    <property type="match status" value="1"/>
</dbReference>
<reference evidence="3" key="1">
    <citation type="journal article" date="2012" name="Nature">
        <title>The oyster genome reveals stress adaptation and complexity of shell formation.</title>
        <authorList>
            <person name="Zhang G."/>
            <person name="Fang X."/>
            <person name="Guo X."/>
            <person name="Li L."/>
            <person name="Luo R."/>
            <person name="Xu F."/>
            <person name="Yang P."/>
            <person name="Zhang L."/>
            <person name="Wang X."/>
            <person name="Qi H."/>
            <person name="Xiong Z."/>
            <person name="Que H."/>
            <person name="Xie Y."/>
            <person name="Holland P.W."/>
            <person name="Paps J."/>
            <person name="Zhu Y."/>
            <person name="Wu F."/>
            <person name="Chen Y."/>
            <person name="Wang J."/>
            <person name="Peng C."/>
            <person name="Meng J."/>
            <person name="Yang L."/>
            <person name="Liu J."/>
            <person name="Wen B."/>
            <person name="Zhang N."/>
            <person name="Huang Z."/>
            <person name="Zhu Q."/>
            <person name="Feng Y."/>
            <person name="Mount A."/>
            <person name="Hedgecock D."/>
            <person name="Xu Z."/>
            <person name="Liu Y."/>
            <person name="Domazet-Loso T."/>
            <person name="Du Y."/>
            <person name="Sun X."/>
            <person name="Zhang S."/>
            <person name="Liu B."/>
            <person name="Cheng P."/>
            <person name="Jiang X."/>
            <person name="Li J."/>
            <person name="Fan D."/>
            <person name="Wang W."/>
            <person name="Fu W."/>
            <person name="Wang T."/>
            <person name="Wang B."/>
            <person name="Zhang J."/>
            <person name="Peng Z."/>
            <person name="Li Y."/>
            <person name="Li N."/>
            <person name="Wang J."/>
            <person name="Chen M."/>
            <person name="He Y."/>
            <person name="Tan F."/>
            <person name="Song X."/>
            <person name="Zheng Q."/>
            <person name="Huang R."/>
            <person name="Yang H."/>
            <person name="Du X."/>
            <person name="Chen L."/>
            <person name="Yang M."/>
            <person name="Gaffney P.M."/>
            <person name="Wang S."/>
            <person name="Luo L."/>
            <person name="She Z."/>
            <person name="Ming Y."/>
            <person name="Huang W."/>
            <person name="Zhang S."/>
            <person name="Huang B."/>
            <person name="Zhang Y."/>
            <person name="Qu T."/>
            <person name="Ni P."/>
            <person name="Miao G."/>
            <person name="Wang J."/>
            <person name="Wang Q."/>
            <person name="Steinberg C.E."/>
            <person name="Wang H."/>
            <person name="Li N."/>
            <person name="Qian L."/>
            <person name="Zhang G."/>
            <person name="Li Y."/>
            <person name="Yang H."/>
            <person name="Liu X."/>
            <person name="Wang J."/>
            <person name="Yin Y."/>
            <person name="Wang J."/>
        </authorList>
    </citation>
    <scope>NUCLEOTIDE SEQUENCE [LARGE SCALE GENOMIC DNA]</scope>
    <source>
        <strain evidence="3">05x7-T-G4-1.051#20</strain>
    </source>
</reference>
<evidence type="ECO:0000313" key="3">
    <source>
        <dbReference type="EMBL" id="EKC34173.1"/>
    </source>
</evidence>
<accession>K1QK37</accession>
<sequence>MAAASLQGCVGADRAVDGRYTDLFAFGGQCVLSADSQSSAEWRVDLGEILSLHHVFIQYRTDNVDWNENNGYTTRFLGYSVYVSNTTNKDNGVLCFRDLTYTKATIPNPTNVTCSTHGRYVIYYNNRTHPTYPAGYSQYAFNGLCEIEVYGCSIPGYYGEDCSLSCPQNCQEGHYHIVDGTCLGCEPGYKGPTCNEKCLDQTYGLECQQNCGNCENKEPCNHVNGSCLNGCDSGYYGDKCNLDCPDGWYGSNCQEQCNVNCGVPYRCDRVTGQCEGGCQVGWKGQTCDTHNLALNKSAWQQHSYMNNNNGDMWVADLAVDGRYTDLSAHGGQCAISANQQPTAEWRKILPMAISFYTQLKRESKGDLLAFATSRAFPVGSTGKAREAATDEDNGYTARFLGYSVYISNTTTKDEGVLCFRDLTYTRATIPNPTNITCITHGRYVIYYNNRTHPPYPVGYDQYAHSELCEVEVYGCPTPRKYGQHCSLPCPQNCQGGNCHIIDGTCLGCNDGYRGPTCNEECPDQTYGPECQQICGNCKNKESCHHVNGSCLNGCDRGVYGEKCDKACPAGRYGINCQEQCNINCGVPNRCDRVTGQCEGGCQVGLKGETCDTKCDGETYGQNCSSLCGHCLDEAQCHYVNGTCPNGCDSGYQGSHCTQACNNNTYGPKCSMKCGNCLYLYGEQCHHVTGQCPRGCGDGFHCDLCDQVLESSSSDPASTSQQLRNNMCRKQNNKENLDRCSVGRVKDNEQLDNFSKSVYDKAEDNTAYQELGEIMKESQLGGRSRSLSQPVSQLITLVSVSSHTVALFDALIVLKKPSKNLALNKSAWQQHPYRDVWGADRAVDGRYTDLTASGGQCVISEYGQQTAEWRVDLGEILSIHHVFIQYRTANFDWSKYRLKEKMWQ</sequence>
<dbReference type="InterPro" id="IPR042635">
    <property type="entry name" value="MEGF10/SREC1/2-like"/>
</dbReference>
<organism evidence="3">
    <name type="scientific">Magallana gigas</name>
    <name type="common">Pacific oyster</name>
    <name type="synonym">Crassostrea gigas</name>
    <dbReference type="NCBI Taxonomy" id="29159"/>
    <lineage>
        <taxon>Eukaryota</taxon>
        <taxon>Metazoa</taxon>
        <taxon>Spiralia</taxon>
        <taxon>Lophotrochozoa</taxon>
        <taxon>Mollusca</taxon>
        <taxon>Bivalvia</taxon>
        <taxon>Autobranchia</taxon>
        <taxon>Pteriomorphia</taxon>
        <taxon>Ostreida</taxon>
        <taxon>Ostreoidea</taxon>
        <taxon>Ostreidae</taxon>
        <taxon>Magallana</taxon>
    </lineage>
</organism>
<evidence type="ECO:0000259" key="2">
    <source>
        <dbReference type="SMART" id="SM00181"/>
    </source>
</evidence>
<proteinExistence type="predicted"/>
<dbReference type="AlphaFoldDB" id="K1QK37"/>